<reference evidence="15" key="2">
    <citation type="journal article" date="2021" name="PeerJ">
        <title>Extensive microbial diversity within the chicken gut microbiome revealed by metagenomics and culture.</title>
        <authorList>
            <person name="Gilroy R."/>
            <person name="Ravi A."/>
            <person name="Getino M."/>
            <person name="Pursley I."/>
            <person name="Horton D.L."/>
            <person name="Alikhan N.F."/>
            <person name="Baker D."/>
            <person name="Gharbi K."/>
            <person name="Hall N."/>
            <person name="Watson M."/>
            <person name="Adriaenssens E.M."/>
            <person name="Foster-Nyarko E."/>
            <person name="Jarju S."/>
            <person name="Secka A."/>
            <person name="Antonio M."/>
            <person name="Oren A."/>
            <person name="Chaudhuri R.R."/>
            <person name="La Ragione R."/>
            <person name="Hildebrand F."/>
            <person name="Pallen M.J."/>
        </authorList>
    </citation>
    <scope>NUCLEOTIDE SEQUENCE</scope>
    <source>
        <strain evidence="15">CHK152-2994</strain>
    </source>
</reference>
<protein>
    <recommendedName>
        <fullName evidence="13">Ribonuclease</fullName>
        <ecNumber evidence="13">3.1.26.4</ecNumber>
    </recommendedName>
</protein>
<reference evidence="15" key="1">
    <citation type="submission" date="2020-10" db="EMBL/GenBank/DDBJ databases">
        <authorList>
            <person name="Gilroy R."/>
        </authorList>
    </citation>
    <scope>NUCLEOTIDE SEQUENCE</scope>
    <source>
        <strain evidence="15">CHK152-2994</strain>
    </source>
</reference>
<dbReference type="Pfam" id="PF01351">
    <property type="entry name" value="RNase_HII"/>
    <property type="match status" value="1"/>
</dbReference>
<evidence type="ECO:0000256" key="1">
    <source>
        <dbReference type="ARBA" id="ARBA00000077"/>
    </source>
</evidence>
<dbReference type="Proteomes" id="UP000824139">
    <property type="component" value="Unassembled WGS sequence"/>
</dbReference>
<sequence length="212" mass="23652">MNEFDFIPHIGVDESGKGDFFGPLCVAGVLVDERGSELFLKLGIKDSKKISDKKILELEPQIKANAEHTVIVISNKRYNELYSNIKNLNRLLAWGHARAIENILEKKECEYALSDQFGDEGLIKSALMKKGQSIRLEQMVRAESDIAVAAASILARAAFVHKIAAMEAEFGVKFPKGCAAQVKDAAKDFISKYGRERLSEVCKTHFKTYKEV</sequence>
<evidence type="ECO:0000313" key="16">
    <source>
        <dbReference type="Proteomes" id="UP000824139"/>
    </source>
</evidence>
<dbReference type="GO" id="GO:0005737">
    <property type="term" value="C:cytoplasm"/>
    <property type="evidence" value="ECO:0007669"/>
    <property type="project" value="UniProtKB-SubCell"/>
</dbReference>
<dbReference type="InterPro" id="IPR036397">
    <property type="entry name" value="RNaseH_sf"/>
</dbReference>
<keyword evidence="9 12" id="KW-0255">Endonuclease</keyword>
<keyword evidence="7 12" id="KW-0540">Nuclease</keyword>
<keyword evidence="6" id="KW-0963">Cytoplasm</keyword>
<evidence type="ECO:0000259" key="14">
    <source>
        <dbReference type="PROSITE" id="PS51975"/>
    </source>
</evidence>
<comment type="caution">
    <text evidence="15">The sequence shown here is derived from an EMBL/GenBank/DDBJ whole genome shotgun (WGS) entry which is preliminary data.</text>
</comment>
<dbReference type="CDD" id="cd06590">
    <property type="entry name" value="RNase_HII_bacteria_HIII_like"/>
    <property type="match status" value="1"/>
</dbReference>
<feature type="binding site" evidence="12">
    <location>
        <position position="14"/>
    </location>
    <ligand>
        <name>a divalent metal cation</name>
        <dbReference type="ChEBI" id="CHEBI:60240"/>
    </ligand>
</feature>
<dbReference type="InterPro" id="IPR024567">
    <property type="entry name" value="RNase_HII/HIII_dom"/>
</dbReference>
<dbReference type="AlphaFoldDB" id="A0A9D1FXI4"/>
<dbReference type="InterPro" id="IPR012337">
    <property type="entry name" value="RNaseH-like_sf"/>
</dbReference>
<feature type="binding site" evidence="12">
    <location>
        <position position="13"/>
    </location>
    <ligand>
        <name>a divalent metal cation</name>
        <dbReference type="ChEBI" id="CHEBI:60240"/>
    </ligand>
</feature>
<dbReference type="GO" id="GO:0006298">
    <property type="term" value="P:mismatch repair"/>
    <property type="evidence" value="ECO:0007669"/>
    <property type="project" value="TreeGrafter"/>
</dbReference>
<dbReference type="PROSITE" id="PS51975">
    <property type="entry name" value="RNASE_H_2"/>
    <property type="match status" value="1"/>
</dbReference>
<evidence type="ECO:0000256" key="11">
    <source>
        <dbReference type="ARBA" id="ARBA00022842"/>
    </source>
</evidence>
<evidence type="ECO:0000256" key="9">
    <source>
        <dbReference type="ARBA" id="ARBA00022759"/>
    </source>
</evidence>
<evidence type="ECO:0000256" key="6">
    <source>
        <dbReference type="ARBA" id="ARBA00022490"/>
    </source>
</evidence>
<comment type="function">
    <text evidence="3 13">Endonuclease that specifically degrades the RNA of RNA-DNA hybrids.</text>
</comment>
<dbReference type="SUPFAM" id="SSF53098">
    <property type="entry name" value="Ribonuclease H-like"/>
    <property type="match status" value="1"/>
</dbReference>
<dbReference type="GO" id="GO:0046872">
    <property type="term" value="F:metal ion binding"/>
    <property type="evidence" value="ECO:0007669"/>
    <property type="project" value="UniProtKB-KW"/>
</dbReference>
<dbReference type="InterPro" id="IPR004641">
    <property type="entry name" value="RNase_HIII"/>
</dbReference>
<evidence type="ECO:0000256" key="3">
    <source>
        <dbReference type="ARBA" id="ARBA00004065"/>
    </source>
</evidence>
<feature type="domain" description="RNase H type-2" evidence="14">
    <location>
        <begin position="7"/>
        <end position="212"/>
    </location>
</feature>
<feature type="binding site" evidence="12">
    <location>
        <position position="115"/>
    </location>
    <ligand>
        <name>a divalent metal cation</name>
        <dbReference type="ChEBI" id="CHEBI:60240"/>
    </ligand>
</feature>
<dbReference type="NCBIfam" id="TIGR00716">
    <property type="entry name" value="rnhC"/>
    <property type="match status" value="1"/>
</dbReference>
<evidence type="ECO:0000256" key="2">
    <source>
        <dbReference type="ARBA" id="ARBA00001946"/>
    </source>
</evidence>
<dbReference type="GO" id="GO:0032299">
    <property type="term" value="C:ribonuclease H2 complex"/>
    <property type="evidence" value="ECO:0007669"/>
    <property type="project" value="TreeGrafter"/>
</dbReference>
<comment type="cofactor">
    <cofactor evidence="2">
        <name>Mg(2+)</name>
        <dbReference type="ChEBI" id="CHEBI:18420"/>
    </cofactor>
</comment>
<dbReference type="EMBL" id="DVJO01000202">
    <property type="protein sequence ID" value="HIS83773.1"/>
    <property type="molecule type" value="Genomic_DNA"/>
</dbReference>
<comment type="similarity">
    <text evidence="5">Belongs to the RNase HII family. RnhC subfamily.</text>
</comment>
<evidence type="ECO:0000256" key="12">
    <source>
        <dbReference type="PROSITE-ProRule" id="PRU01319"/>
    </source>
</evidence>
<dbReference type="InterPro" id="IPR001352">
    <property type="entry name" value="RNase_HII/HIII"/>
</dbReference>
<evidence type="ECO:0000256" key="13">
    <source>
        <dbReference type="RuleBase" id="RU003515"/>
    </source>
</evidence>
<evidence type="ECO:0000256" key="4">
    <source>
        <dbReference type="ARBA" id="ARBA00004496"/>
    </source>
</evidence>
<dbReference type="PANTHER" id="PTHR10954:SF23">
    <property type="entry name" value="RIBONUCLEASE"/>
    <property type="match status" value="1"/>
</dbReference>
<name>A0A9D1FXI4_9BACT</name>
<evidence type="ECO:0000256" key="5">
    <source>
        <dbReference type="ARBA" id="ARBA00008378"/>
    </source>
</evidence>
<dbReference type="GO" id="GO:0043137">
    <property type="term" value="P:DNA replication, removal of RNA primer"/>
    <property type="evidence" value="ECO:0007669"/>
    <property type="project" value="TreeGrafter"/>
</dbReference>
<comment type="cofactor">
    <cofactor evidence="12">
        <name>Mn(2+)</name>
        <dbReference type="ChEBI" id="CHEBI:29035"/>
    </cofactor>
    <cofactor evidence="12">
        <name>Mg(2+)</name>
        <dbReference type="ChEBI" id="CHEBI:18420"/>
    </cofactor>
    <text evidence="12">Manganese or magnesium. Binds 1 divalent metal ion per monomer in the absence of substrate. May bind a second metal ion after substrate binding.</text>
</comment>
<comment type="subcellular location">
    <subcellularLocation>
        <location evidence="4">Cytoplasm</location>
    </subcellularLocation>
</comment>
<keyword evidence="8 12" id="KW-0479">Metal-binding</keyword>
<dbReference type="PANTHER" id="PTHR10954">
    <property type="entry name" value="RIBONUCLEASE H2 SUBUNIT A"/>
    <property type="match status" value="1"/>
</dbReference>
<gene>
    <name evidence="15" type="primary">rnhC</name>
    <name evidence="15" type="ORF">IAD41_09245</name>
</gene>
<dbReference type="EC" id="3.1.26.4" evidence="13"/>
<evidence type="ECO:0000313" key="15">
    <source>
        <dbReference type="EMBL" id="HIS83773.1"/>
    </source>
</evidence>
<organism evidence="15 16">
    <name type="scientific">Candidatus Scatenecus faecavium</name>
    <dbReference type="NCBI Taxonomy" id="2840915"/>
    <lineage>
        <taxon>Bacteria</taxon>
        <taxon>Candidatus Scatenecus</taxon>
    </lineage>
</organism>
<evidence type="ECO:0000256" key="8">
    <source>
        <dbReference type="ARBA" id="ARBA00022723"/>
    </source>
</evidence>
<evidence type="ECO:0000256" key="10">
    <source>
        <dbReference type="ARBA" id="ARBA00022801"/>
    </source>
</evidence>
<dbReference type="Gene3D" id="3.30.420.10">
    <property type="entry name" value="Ribonuclease H-like superfamily/Ribonuclease H"/>
    <property type="match status" value="1"/>
</dbReference>
<keyword evidence="11" id="KW-0460">Magnesium</keyword>
<evidence type="ECO:0000256" key="7">
    <source>
        <dbReference type="ARBA" id="ARBA00022722"/>
    </source>
</evidence>
<accession>A0A9D1FXI4</accession>
<proteinExistence type="inferred from homology"/>
<dbReference type="GO" id="GO:0003723">
    <property type="term" value="F:RNA binding"/>
    <property type="evidence" value="ECO:0007669"/>
    <property type="project" value="UniProtKB-UniRule"/>
</dbReference>
<dbReference type="GO" id="GO:0004523">
    <property type="term" value="F:RNA-DNA hybrid ribonuclease activity"/>
    <property type="evidence" value="ECO:0007669"/>
    <property type="project" value="UniProtKB-UniRule"/>
</dbReference>
<comment type="catalytic activity">
    <reaction evidence="1 12 13">
        <text>Endonucleolytic cleavage to 5'-phosphomonoester.</text>
        <dbReference type="EC" id="3.1.26.4"/>
    </reaction>
</comment>
<keyword evidence="10 12" id="KW-0378">Hydrolase</keyword>